<evidence type="ECO:0000256" key="2">
    <source>
        <dbReference type="SAM" id="Phobius"/>
    </source>
</evidence>
<proteinExistence type="predicted"/>
<accession>A0ABN3AXA5</accession>
<sequence>MTGARTAYLPIAIVFGIAAIGFLAAGNSIWVAFLPIAITFLVLSRSKDDEDDDGDDLHGTPGPPPREMGPDQR</sequence>
<evidence type="ECO:0000313" key="3">
    <source>
        <dbReference type="EMBL" id="GAA2175995.1"/>
    </source>
</evidence>
<feature type="transmembrane region" description="Helical" evidence="2">
    <location>
        <begin position="12"/>
        <end position="43"/>
    </location>
</feature>
<evidence type="ECO:0000256" key="1">
    <source>
        <dbReference type="SAM" id="MobiDB-lite"/>
    </source>
</evidence>
<dbReference type="Proteomes" id="UP001501599">
    <property type="component" value="Unassembled WGS sequence"/>
</dbReference>
<gene>
    <name evidence="3" type="ORF">GCM10009846_28070</name>
</gene>
<evidence type="ECO:0008006" key="5">
    <source>
        <dbReference type="Google" id="ProtNLM"/>
    </source>
</evidence>
<organism evidence="3 4">
    <name type="scientific">Agrococcus versicolor</name>
    <dbReference type="NCBI Taxonomy" id="501482"/>
    <lineage>
        <taxon>Bacteria</taxon>
        <taxon>Bacillati</taxon>
        <taxon>Actinomycetota</taxon>
        <taxon>Actinomycetes</taxon>
        <taxon>Micrococcales</taxon>
        <taxon>Microbacteriaceae</taxon>
        <taxon>Agrococcus</taxon>
    </lineage>
</organism>
<keyword evidence="2" id="KW-1133">Transmembrane helix</keyword>
<dbReference type="RefSeq" id="WP_344344706.1">
    <property type="nucleotide sequence ID" value="NZ_BAAAQT010000008.1"/>
</dbReference>
<evidence type="ECO:0000313" key="4">
    <source>
        <dbReference type="Proteomes" id="UP001501599"/>
    </source>
</evidence>
<dbReference type="EMBL" id="BAAAQT010000008">
    <property type="protein sequence ID" value="GAA2175995.1"/>
    <property type="molecule type" value="Genomic_DNA"/>
</dbReference>
<name>A0ABN3AXA5_9MICO</name>
<keyword evidence="2" id="KW-0472">Membrane</keyword>
<feature type="region of interest" description="Disordered" evidence="1">
    <location>
        <begin position="47"/>
        <end position="73"/>
    </location>
</feature>
<keyword evidence="2" id="KW-0812">Transmembrane</keyword>
<comment type="caution">
    <text evidence="3">The sequence shown here is derived from an EMBL/GenBank/DDBJ whole genome shotgun (WGS) entry which is preliminary data.</text>
</comment>
<keyword evidence="4" id="KW-1185">Reference proteome</keyword>
<protein>
    <recommendedName>
        <fullName evidence="5">DUF3099 domain-containing protein</fullName>
    </recommendedName>
</protein>
<reference evidence="3 4" key="1">
    <citation type="journal article" date="2019" name="Int. J. Syst. Evol. Microbiol.">
        <title>The Global Catalogue of Microorganisms (GCM) 10K type strain sequencing project: providing services to taxonomists for standard genome sequencing and annotation.</title>
        <authorList>
            <consortium name="The Broad Institute Genomics Platform"/>
            <consortium name="The Broad Institute Genome Sequencing Center for Infectious Disease"/>
            <person name="Wu L."/>
            <person name="Ma J."/>
        </authorList>
    </citation>
    <scope>NUCLEOTIDE SEQUENCE [LARGE SCALE GENOMIC DNA]</scope>
    <source>
        <strain evidence="3 4">JCM 16026</strain>
    </source>
</reference>